<feature type="signal peptide" evidence="1">
    <location>
        <begin position="1"/>
        <end position="24"/>
    </location>
</feature>
<gene>
    <name evidence="2" type="ORF">BHS09_14220</name>
</gene>
<evidence type="ECO:0000256" key="1">
    <source>
        <dbReference type="SAM" id="SignalP"/>
    </source>
</evidence>
<evidence type="ECO:0008006" key="4">
    <source>
        <dbReference type="Google" id="ProtNLM"/>
    </source>
</evidence>
<keyword evidence="1" id="KW-0732">Signal</keyword>
<proteinExistence type="predicted"/>
<evidence type="ECO:0000313" key="3">
    <source>
        <dbReference type="Proteomes" id="UP000320179"/>
    </source>
</evidence>
<dbReference type="AlphaFoldDB" id="A0AAE6FZF0"/>
<name>A0AAE6FZF0_MYXXA</name>
<dbReference type="PROSITE" id="PS51257">
    <property type="entry name" value="PROKAR_LIPOPROTEIN"/>
    <property type="match status" value="1"/>
</dbReference>
<dbReference type="EMBL" id="CP017174">
    <property type="protein sequence ID" value="QDE68044.1"/>
    <property type="molecule type" value="Genomic_DNA"/>
</dbReference>
<protein>
    <recommendedName>
        <fullName evidence="4">Lipoprotein</fullName>
    </recommendedName>
</protein>
<dbReference type="RefSeq" id="WP_140798174.1">
    <property type="nucleotide sequence ID" value="NZ_CP017173.1"/>
</dbReference>
<organism evidence="2 3">
    <name type="scientific">Myxococcus xanthus</name>
    <dbReference type="NCBI Taxonomy" id="34"/>
    <lineage>
        <taxon>Bacteria</taxon>
        <taxon>Pseudomonadati</taxon>
        <taxon>Myxococcota</taxon>
        <taxon>Myxococcia</taxon>
        <taxon>Myxococcales</taxon>
        <taxon>Cystobacterineae</taxon>
        <taxon>Myxococcaceae</taxon>
        <taxon>Myxococcus</taxon>
    </lineage>
</organism>
<reference evidence="2 3" key="1">
    <citation type="journal article" date="2019" name="Science">
        <title>Social genes are selection hotspots in kin groups of a soil microbe.</title>
        <authorList>
            <person name="Wielgoss S."/>
            <person name="Wolfensberger R."/>
            <person name="Sun L."/>
            <person name="Fiegna F."/>
            <person name="Velicer G.J."/>
        </authorList>
    </citation>
    <scope>NUCLEOTIDE SEQUENCE [LARGE SCALE GENOMIC DNA]</scope>
    <source>
        <strain evidence="2 3">MC3.5.9c15</strain>
    </source>
</reference>
<feature type="chain" id="PRO_5042059213" description="Lipoprotein" evidence="1">
    <location>
        <begin position="25"/>
        <end position="282"/>
    </location>
</feature>
<dbReference type="Proteomes" id="UP000320179">
    <property type="component" value="Chromosome"/>
</dbReference>
<evidence type="ECO:0000313" key="2">
    <source>
        <dbReference type="EMBL" id="QDE68044.1"/>
    </source>
</evidence>
<accession>A0AAE6FZF0</accession>
<sequence length="282" mass="30282">MRTRLLLPLLFLSGCALQPGESFAVLEPTVRADYTPVAGRDVGNGFQRLASDFEIRLDGAALGVDHIDLVGGGGARGPTTFDPANPPAGYTNCHNGHCHRDDGALVDYEDIQAELDGGGDGAEATVASLHVDADLDLLADQTLSPGCEPSCELGRTHVSRYQWDVSLVHLEGAVRDSRATPRFNDERRFRLALAAEEEATPLMVLRGTVDIPADRENKPRVKLALRLALAPTLFDSLDWAATTPGPDGVVDLNAPENATIRTALMEALATLEPQAEVQREDR</sequence>